<dbReference type="InterPro" id="IPR013106">
    <property type="entry name" value="Ig_V-set"/>
</dbReference>
<evidence type="ECO:0000313" key="4">
    <source>
        <dbReference type="Proteomes" id="UP000265000"/>
    </source>
</evidence>
<dbReference type="InterPro" id="IPR050150">
    <property type="entry name" value="IgV_Light_Chain"/>
</dbReference>
<organism evidence="3 4">
    <name type="scientific">Fundulus heteroclitus</name>
    <name type="common">Killifish</name>
    <name type="synonym">Mummichog</name>
    <dbReference type="NCBI Taxonomy" id="8078"/>
    <lineage>
        <taxon>Eukaryota</taxon>
        <taxon>Metazoa</taxon>
        <taxon>Chordata</taxon>
        <taxon>Craniata</taxon>
        <taxon>Vertebrata</taxon>
        <taxon>Euteleostomi</taxon>
        <taxon>Actinopterygii</taxon>
        <taxon>Neopterygii</taxon>
        <taxon>Teleostei</taxon>
        <taxon>Neoteleostei</taxon>
        <taxon>Acanthomorphata</taxon>
        <taxon>Ovalentaria</taxon>
        <taxon>Atherinomorphae</taxon>
        <taxon>Cyprinodontiformes</taxon>
        <taxon>Fundulidae</taxon>
        <taxon>Fundulus</taxon>
    </lineage>
</organism>
<name>A0A3Q2QRF0_FUNHE</name>
<dbReference type="AlphaFoldDB" id="A0A3Q2QRF0"/>
<dbReference type="PANTHER" id="PTHR23267">
    <property type="entry name" value="IMMUNOGLOBULIN LIGHT CHAIN"/>
    <property type="match status" value="1"/>
</dbReference>
<feature type="chain" id="PRO_5018790204" description="Ig-like domain-containing protein" evidence="1">
    <location>
        <begin position="17"/>
        <end position="112"/>
    </location>
</feature>
<sequence length="112" mass="12595">MSLFVFLASSGQVIVTQTPGSKHVVPEETVSVTCKIKPSTTYCFNWYLQKPGEVPKSLIRCACTLQSGVSDRFSGSQSGSDFTLTIRRVQAEDAEVYYCQMLRLQWKTKLFQ</sequence>
<evidence type="ECO:0000313" key="3">
    <source>
        <dbReference type="Ensembl" id="ENSFHEP00000030129.1"/>
    </source>
</evidence>
<dbReference type="Gene3D" id="2.60.40.10">
    <property type="entry name" value="Immunoglobulins"/>
    <property type="match status" value="1"/>
</dbReference>
<accession>A0A3Q2QRF0</accession>
<dbReference type="Proteomes" id="UP000265000">
    <property type="component" value="Unplaced"/>
</dbReference>
<dbReference type="GeneTree" id="ENSGT01150000286991"/>
<keyword evidence="4" id="KW-1185">Reference proteome</keyword>
<dbReference type="PROSITE" id="PS50835">
    <property type="entry name" value="IG_LIKE"/>
    <property type="match status" value="1"/>
</dbReference>
<reference evidence="3" key="1">
    <citation type="submission" date="2025-08" db="UniProtKB">
        <authorList>
            <consortium name="Ensembl"/>
        </authorList>
    </citation>
    <scope>IDENTIFICATION</scope>
</reference>
<dbReference type="Ensembl" id="ENSFHET00000032507.1">
    <property type="protein sequence ID" value="ENSFHEP00000030129.1"/>
    <property type="gene ID" value="ENSFHEG00000015232.1"/>
</dbReference>
<dbReference type="Pfam" id="PF07686">
    <property type="entry name" value="V-set"/>
    <property type="match status" value="1"/>
</dbReference>
<dbReference type="InterPro" id="IPR007110">
    <property type="entry name" value="Ig-like_dom"/>
</dbReference>
<feature type="domain" description="Ig-like" evidence="2">
    <location>
        <begin position="11"/>
        <end position="101"/>
    </location>
</feature>
<dbReference type="InterPro" id="IPR036179">
    <property type="entry name" value="Ig-like_dom_sf"/>
</dbReference>
<proteinExistence type="predicted"/>
<dbReference type="SMART" id="SM00406">
    <property type="entry name" value="IGv"/>
    <property type="match status" value="1"/>
</dbReference>
<reference evidence="3" key="2">
    <citation type="submission" date="2025-09" db="UniProtKB">
        <authorList>
            <consortium name="Ensembl"/>
        </authorList>
    </citation>
    <scope>IDENTIFICATION</scope>
</reference>
<feature type="signal peptide" evidence="1">
    <location>
        <begin position="1"/>
        <end position="16"/>
    </location>
</feature>
<keyword evidence="1" id="KW-0732">Signal</keyword>
<protein>
    <recommendedName>
        <fullName evidence="2">Ig-like domain-containing protein</fullName>
    </recommendedName>
</protein>
<dbReference type="InterPro" id="IPR013783">
    <property type="entry name" value="Ig-like_fold"/>
</dbReference>
<dbReference type="FunFam" id="2.60.40.10:FF:001230">
    <property type="entry name" value="Immunoglobulin kappa variable 8-16"/>
    <property type="match status" value="1"/>
</dbReference>
<evidence type="ECO:0000259" key="2">
    <source>
        <dbReference type="PROSITE" id="PS50835"/>
    </source>
</evidence>
<evidence type="ECO:0000256" key="1">
    <source>
        <dbReference type="SAM" id="SignalP"/>
    </source>
</evidence>
<dbReference type="SUPFAM" id="SSF48726">
    <property type="entry name" value="Immunoglobulin"/>
    <property type="match status" value="1"/>
</dbReference>